<dbReference type="HOGENOM" id="CLU_397753_0_0_9"/>
<reference evidence="1 2" key="1">
    <citation type="journal article" date="2011" name="J. Bacteriol.">
        <title>Complete Genome Sequence of Alicyclobacillus acidocaldarius Strain Tc-4-1.</title>
        <authorList>
            <person name="Chen Y."/>
            <person name="He Y."/>
            <person name="Zhang B."/>
            <person name="Yang J."/>
            <person name="Li W."/>
            <person name="Dong Z."/>
            <person name="Hu S."/>
        </authorList>
    </citation>
    <scope>NUCLEOTIDE SEQUENCE [LARGE SCALE GENOMIC DNA]</scope>
    <source>
        <strain evidence="1 2">Tc-4-1</strain>
    </source>
</reference>
<organism evidence="1 2">
    <name type="scientific">Alicyclobacillus acidocaldarius (strain Tc-4-1)</name>
    <name type="common">Bacillus acidocaldarius</name>
    <dbReference type="NCBI Taxonomy" id="1048834"/>
    <lineage>
        <taxon>Bacteria</taxon>
        <taxon>Bacillati</taxon>
        <taxon>Bacillota</taxon>
        <taxon>Bacilli</taxon>
        <taxon>Bacillales</taxon>
        <taxon>Alicyclobacillaceae</taxon>
        <taxon>Alicyclobacillus</taxon>
    </lineage>
</organism>
<dbReference type="InterPro" id="IPR013783">
    <property type="entry name" value="Ig-like_fold"/>
</dbReference>
<dbReference type="InterPro" id="IPR011044">
    <property type="entry name" value="Quino_amine_DH_bsu"/>
</dbReference>
<name>F8IKD0_ALIAT</name>
<evidence type="ECO:0000313" key="1">
    <source>
        <dbReference type="EMBL" id="AEJ42318.1"/>
    </source>
</evidence>
<reference evidence="2" key="2">
    <citation type="submission" date="2011-06" db="EMBL/GenBank/DDBJ databases">
        <title>The complete genome sequence of Alicyclobacillus acidocaldarius sp. Tc-4-1.</title>
        <authorList>
            <person name="Chen Y."/>
            <person name="He Y."/>
            <person name="Dong Z."/>
            <person name="Hu S."/>
        </authorList>
    </citation>
    <scope>NUCLEOTIDE SEQUENCE [LARGE SCALE GENOMIC DNA]</scope>
    <source>
        <strain evidence="2">Tc-4-1</strain>
    </source>
</reference>
<gene>
    <name evidence="1" type="ordered locus">TC41_0352</name>
</gene>
<dbReference type="STRING" id="1048834.TC41_0352"/>
<proteinExistence type="predicted"/>
<evidence type="ECO:0000313" key="2">
    <source>
        <dbReference type="Proteomes" id="UP000000292"/>
    </source>
</evidence>
<dbReference type="PATRIC" id="fig|1048834.4.peg.327"/>
<accession>F8IKD0</accession>
<dbReference type="Gene3D" id="2.60.40.10">
    <property type="entry name" value="Immunoglobulins"/>
    <property type="match status" value="1"/>
</dbReference>
<dbReference type="KEGG" id="aad:TC41_0352"/>
<dbReference type="AlphaFoldDB" id="F8IKD0"/>
<dbReference type="Proteomes" id="UP000000292">
    <property type="component" value="Chromosome"/>
</dbReference>
<dbReference type="SUPFAM" id="SSF50969">
    <property type="entry name" value="YVTN repeat-like/Quinoprotein amine dehydrogenase"/>
    <property type="match status" value="1"/>
</dbReference>
<dbReference type="EMBL" id="CP002902">
    <property type="protein sequence ID" value="AEJ42318.1"/>
    <property type="molecule type" value="Genomic_DNA"/>
</dbReference>
<sequence>MPPPTSGVVEGQQLPSDLTLLPVLGSSNGAMQVSWEPGQSVGALGLSNHALQASYADVSQIPNNPQGLEETASSSETMYFGAYTESGQEILPAQFPDDQLSFNLNVPQGFTMNSAFGFQLDPAGSGDSTVYNAIVKQLQSNYGYKTDGTQTFDITNLSVYVDYKTNQIYVDSVQGYLYSNLQSATGTPFTITFGQGENTSVTAKLNTNYTVAVNSSNDPNSSININGGTATLNINVQVNNPDANPVGQGGASASANIQFQPGSGVSALGEATTIEGIENYGPLINTNSGTPNTISLQGIPWGNNQSQYFLQPSGEVTWLVAPFNNYVNLASIPNGGLNYTIASDGKNQDSINFIDGHEISNSKYNYSAQVVISKSGKTTVNGQVIFDPSAYGLQTVVAYTPDGNYILGQDSSGNYVLYDTQTGKQVADFGQVPMPADAQGDPMIVGGQVSTTSGGSGTLTLTWISGNGQSKATGTATNATETVSDELIPIQIVEVGAYGRFTGTYTYTATENGQTATAQVTYTSASTGSVQAVYATPQNITGSADQTNTVTLEAQDAFGNPVPNATITITPQNLPGVWITAVNGVALQQSVPQGNTSQTEPTPVPLFNPADILPSGWQLDYNSISVPGALAATNIGSGQVPTITLTTNNNGEVQLTLEDGAVTYAAVNTTKGTGQKCDVPTDYRTVSPGVGW</sequence>
<protein>
    <submittedName>
        <fullName evidence="1">Uncharacterized protein</fullName>
    </submittedName>
</protein>